<keyword evidence="2" id="KW-1185">Reference proteome</keyword>
<comment type="caution">
    <text evidence="1">The sequence shown here is derived from an EMBL/GenBank/DDBJ whole genome shotgun (WGS) entry which is preliminary data.</text>
</comment>
<protein>
    <recommendedName>
        <fullName evidence="3">F-box domain-containing protein</fullName>
    </recommendedName>
</protein>
<gene>
    <name evidence="1" type="ORF">AWRI4620_LOCUS4386</name>
</gene>
<reference evidence="1" key="1">
    <citation type="submission" date="2020-06" db="EMBL/GenBank/DDBJ databases">
        <authorList>
            <person name="Onetto C."/>
        </authorList>
    </citation>
    <scope>NUCLEOTIDE SEQUENCE</scope>
</reference>
<evidence type="ECO:0008006" key="3">
    <source>
        <dbReference type="Google" id="ProtNLM"/>
    </source>
</evidence>
<dbReference type="Proteomes" id="UP000745764">
    <property type="component" value="Unassembled WGS sequence"/>
</dbReference>
<name>A0A9N8PRJ2_9PEZI</name>
<proteinExistence type="predicted"/>
<dbReference type="AlphaFoldDB" id="A0A9N8PRJ2"/>
<accession>A0A9N8PRJ2</accession>
<sequence>MASPSIVQSFRKWRTTPAHTSFDFTAEATLVVARAVEQRTIAESDPSRLGFLDLPGEVRNIIYDLVVDELPRSRSLNLYDFRLRMPKMAGACKQIFRELVSVRFARFDSGFWWQGNTSGSGLDFSNTQHRLLSTAAEHRIVRFARLGAPLTLKRLMFVAPASHGTEPGTSRRRWYIHMENGTVRVELGSNYTGTTECAGIWEDNMTKALTDIMHQHGTRSIGIPELEAFRHLLGRFNMAKHFQGKSVSPQALGSKDLEMIKLKDTYLGCHLETHPWKFYTRVELEMERRGG</sequence>
<dbReference type="OrthoDB" id="5229512at2759"/>
<evidence type="ECO:0000313" key="1">
    <source>
        <dbReference type="EMBL" id="CAD0110131.1"/>
    </source>
</evidence>
<organism evidence="1 2">
    <name type="scientific">Aureobasidium uvarum</name>
    <dbReference type="NCBI Taxonomy" id="2773716"/>
    <lineage>
        <taxon>Eukaryota</taxon>
        <taxon>Fungi</taxon>
        <taxon>Dikarya</taxon>
        <taxon>Ascomycota</taxon>
        <taxon>Pezizomycotina</taxon>
        <taxon>Dothideomycetes</taxon>
        <taxon>Dothideomycetidae</taxon>
        <taxon>Dothideales</taxon>
        <taxon>Saccotheciaceae</taxon>
        <taxon>Aureobasidium</taxon>
    </lineage>
</organism>
<dbReference type="EMBL" id="CAINUL010000005">
    <property type="protein sequence ID" value="CAD0110131.1"/>
    <property type="molecule type" value="Genomic_DNA"/>
</dbReference>
<evidence type="ECO:0000313" key="2">
    <source>
        <dbReference type="Proteomes" id="UP000745764"/>
    </source>
</evidence>